<evidence type="ECO:0000256" key="2">
    <source>
        <dbReference type="SAM" id="Phobius"/>
    </source>
</evidence>
<evidence type="ECO:0000256" key="1">
    <source>
        <dbReference type="SAM" id="MobiDB-lite"/>
    </source>
</evidence>
<keyword evidence="2" id="KW-1133">Transmembrane helix</keyword>
<name>A0A852U3L0_9ACTN</name>
<feature type="transmembrane region" description="Helical" evidence="2">
    <location>
        <begin position="290"/>
        <end position="308"/>
    </location>
</feature>
<feature type="region of interest" description="Disordered" evidence="1">
    <location>
        <begin position="1"/>
        <end position="23"/>
    </location>
</feature>
<sequence length="361" mass="37113">MTSDSGPPRSARSTPSPHRAPPRRARWPLAVGLLLLAPLCAEYVTGYDTSTGDPLALAGGLLILAPLYGAPALLIRETARRLGVRWPGILALAAAFGVVQAGVVDQSLFSTSYRDIEYWDDMLLPTLIEPLGLSANNAVAFVVGHAVWSYGVPIALVESLHPAASRRPWLRAPGLAVTALLYLGAAALILSDHLHNEADHASAAQVTGSLVAVALLAALAFTIGRRRPPSRDAAVPGPFVIGTLGLAAALAFNLVPPTWPGVAAALAVSAVGAASVAHLSRSGRWGGRHVAALATGALLARAAIGFLAVPLGDVAPLAKYAHNTAFLAGAVLLGAWAAWRNRPSAGAGAARAEPLDDDPVR</sequence>
<proteinExistence type="predicted"/>
<dbReference type="EMBL" id="JACCCC010000001">
    <property type="protein sequence ID" value="NYE50779.1"/>
    <property type="molecule type" value="Genomic_DNA"/>
</dbReference>
<feature type="transmembrane region" description="Helical" evidence="2">
    <location>
        <begin position="202"/>
        <end position="221"/>
    </location>
</feature>
<evidence type="ECO:0000313" key="4">
    <source>
        <dbReference type="Proteomes" id="UP000589036"/>
    </source>
</evidence>
<feature type="compositionally biased region" description="Low complexity" evidence="1">
    <location>
        <begin position="7"/>
        <end position="17"/>
    </location>
</feature>
<feature type="transmembrane region" description="Helical" evidence="2">
    <location>
        <begin position="320"/>
        <end position="339"/>
    </location>
</feature>
<accession>A0A852U3L0</accession>
<reference evidence="3 4" key="1">
    <citation type="submission" date="2020-07" db="EMBL/GenBank/DDBJ databases">
        <title>Sequencing the genomes of 1000 actinobacteria strains.</title>
        <authorList>
            <person name="Klenk H.-P."/>
        </authorList>
    </citation>
    <scope>NUCLEOTIDE SEQUENCE [LARGE SCALE GENOMIC DNA]</scope>
    <source>
        <strain evidence="3 4">CXB654</strain>
    </source>
</reference>
<dbReference type="Proteomes" id="UP000589036">
    <property type="component" value="Unassembled WGS sequence"/>
</dbReference>
<keyword evidence="2" id="KW-0472">Membrane</keyword>
<feature type="transmembrane region" description="Helical" evidence="2">
    <location>
        <begin position="258"/>
        <end position="278"/>
    </location>
</feature>
<dbReference type="AlphaFoldDB" id="A0A852U3L0"/>
<dbReference type="RefSeq" id="WP_179646204.1">
    <property type="nucleotide sequence ID" value="NZ_BAAAYY010000045.1"/>
</dbReference>
<gene>
    <name evidence="3" type="ORF">HDA32_005899</name>
</gene>
<feature type="transmembrane region" description="Helical" evidence="2">
    <location>
        <begin position="233"/>
        <end position="252"/>
    </location>
</feature>
<keyword evidence="4" id="KW-1185">Reference proteome</keyword>
<feature type="transmembrane region" description="Helical" evidence="2">
    <location>
        <begin position="86"/>
        <end position="104"/>
    </location>
</feature>
<feature type="transmembrane region" description="Helical" evidence="2">
    <location>
        <begin position="169"/>
        <end position="190"/>
    </location>
</feature>
<keyword evidence="2" id="KW-0812">Transmembrane</keyword>
<organism evidence="3 4">
    <name type="scientific">Spinactinospora alkalitolerans</name>
    <dbReference type="NCBI Taxonomy" id="687207"/>
    <lineage>
        <taxon>Bacteria</taxon>
        <taxon>Bacillati</taxon>
        <taxon>Actinomycetota</taxon>
        <taxon>Actinomycetes</taxon>
        <taxon>Streptosporangiales</taxon>
        <taxon>Nocardiopsidaceae</taxon>
        <taxon>Spinactinospora</taxon>
    </lineage>
</organism>
<evidence type="ECO:0000313" key="3">
    <source>
        <dbReference type="EMBL" id="NYE50779.1"/>
    </source>
</evidence>
<protein>
    <submittedName>
        <fullName evidence="3">Uncharacterized protein</fullName>
    </submittedName>
</protein>
<comment type="caution">
    <text evidence="3">The sequence shown here is derived from an EMBL/GenBank/DDBJ whole genome shotgun (WGS) entry which is preliminary data.</text>
</comment>
<feature type="transmembrane region" description="Helical" evidence="2">
    <location>
        <begin position="56"/>
        <end position="74"/>
    </location>
</feature>
<feature type="transmembrane region" description="Helical" evidence="2">
    <location>
        <begin position="138"/>
        <end position="157"/>
    </location>
</feature>